<dbReference type="EnsemblMetazoa" id="GPAI026521-RA">
    <property type="protein sequence ID" value="GPAI026521-PA"/>
    <property type="gene ID" value="GPAI026521"/>
</dbReference>
<dbReference type="PANTHER" id="PTHR36695:SF12">
    <property type="entry name" value="AGAP008648-PA"/>
    <property type="match status" value="1"/>
</dbReference>
<dbReference type="AlphaFoldDB" id="A0A1A9ZVQ6"/>
<dbReference type="InterPro" id="IPR022041">
    <property type="entry name" value="Methyltransf_FA"/>
</dbReference>
<evidence type="ECO:0000259" key="1">
    <source>
        <dbReference type="Pfam" id="PF12248"/>
    </source>
</evidence>
<reference evidence="3" key="1">
    <citation type="submission" date="2014-03" db="EMBL/GenBank/DDBJ databases">
        <authorList>
            <person name="Aksoy S."/>
            <person name="Warren W."/>
            <person name="Wilson R.K."/>
        </authorList>
    </citation>
    <scope>NUCLEOTIDE SEQUENCE [LARGE SCALE GENOMIC DNA]</scope>
    <source>
        <strain evidence="3">IAEA</strain>
    </source>
</reference>
<dbReference type="PANTHER" id="PTHR36695">
    <property type="entry name" value="AGAP008648-PA"/>
    <property type="match status" value="1"/>
</dbReference>
<proteinExistence type="predicted"/>
<name>A0A1A9ZVQ6_GLOPL</name>
<feature type="domain" description="Farnesoic acid O-methyl transferase" evidence="1">
    <location>
        <begin position="14"/>
        <end position="131"/>
    </location>
</feature>
<keyword evidence="3" id="KW-1185">Reference proteome</keyword>
<evidence type="ECO:0000313" key="2">
    <source>
        <dbReference type="EnsemblMetazoa" id="GPAI026521-PA"/>
    </source>
</evidence>
<evidence type="ECO:0000313" key="3">
    <source>
        <dbReference type="Proteomes" id="UP000092445"/>
    </source>
</evidence>
<feature type="domain" description="Farnesoic acid O-methyl transferase" evidence="1">
    <location>
        <begin position="149"/>
        <end position="275"/>
    </location>
</feature>
<reference evidence="2" key="2">
    <citation type="submission" date="2020-05" db="UniProtKB">
        <authorList>
            <consortium name="EnsemblMetazoa"/>
        </authorList>
    </citation>
    <scope>IDENTIFICATION</scope>
    <source>
        <strain evidence="2">IAEA</strain>
    </source>
</reference>
<organism evidence="2 3">
    <name type="scientific">Glossina pallidipes</name>
    <name type="common">Tsetse fly</name>
    <dbReference type="NCBI Taxonomy" id="7398"/>
    <lineage>
        <taxon>Eukaryota</taxon>
        <taxon>Metazoa</taxon>
        <taxon>Ecdysozoa</taxon>
        <taxon>Arthropoda</taxon>
        <taxon>Hexapoda</taxon>
        <taxon>Insecta</taxon>
        <taxon>Pterygota</taxon>
        <taxon>Neoptera</taxon>
        <taxon>Endopterygota</taxon>
        <taxon>Diptera</taxon>
        <taxon>Brachycera</taxon>
        <taxon>Muscomorpha</taxon>
        <taxon>Hippoboscoidea</taxon>
        <taxon>Glossinidae</taxon>
        <taxon>Glossina</taxon>
    </lineage>
</organism>
<accession>A0A1A9ZVQ6</accession>
<protein>
    <recommendedName>
        <fullName evidence="1">Farnesoic acid O-methyl transferase domain-containing protein</fullName>
    </recommendedName>
</protein>
<sequence length="322" mass="36871">MSSAETNTSRKLHQFIPLYGNTKVTFEVKDCEQAYLVLSKIPKENNDMYEVVIGGESNGKSFIKKKGNKCDVTEISTNVLLKCCEFLLSFENHLISIGVKDLGKPFISHLATKSFELNFISIDCGDTGTWILSPLRFEKPIELVTPKESSYQFFRVNEDRRFHFEVRCSRDVQLALTKTPTVADPIYEIVIGGWRNRRSAIRKNRKKIVASVSTPDILNENNFVEFWISFKNNTIVVSSREYKRRLFMVHRVDKLPDFLFLGVRTGSHATGTWKLYALPLRMALPAGITLNVPALTERSYSDKVTIRRGRRQNALKSPKSFM</sequence>
<dbReference type="Pfam" id="PF12248">
    <property type="entry name" value="Methyltransf_FA"/>
    <property type="match status" value="2"/>
</dbReference>
<dbReference type="VEuPathDB" id="VectorBase:GPAI026521"/>
<dbReference type="STRING" id="7398.A0A1A9ZVQ6"/>
<dbReference type="Proteomes" id="UP000092445">
    <property type="component" value="Unassembled WGS sequence"/>
</dbReference>